<reference evidence="2 3" key="1">
    <citation type="journal article" date="2009" name="Science">
        <title>Green evolution and dynamic adaptations revealed by genomes of the marine picoeukaryotes Micromonas.</title>
        <authorList>
            <person name="Worden A.Z."/>
            <person name="Lee J.H."/>
            <person name="Mock T."/>
            <person name="Rouze P."/>
            <person name="Simmons M.P."/>
            <person name="Aerts A.L."/>
            <person name="Allen A.E."/>
            <person name="Cuvelier M.L."/>
            <person name="Derelle E."/>
            <person name="Everett M.V."/>
            <person name="Foulon E."/>
            <person name="Grimwood J."/>
            <person name="Gundlach H."/>
            <person name="Henrissat B."/>
            <person name="Napoli C."/>
            <person name="McDonald S.M."/>
            <person name="Parker M.S."/>
            <person name="Rombauts S."/>
            <person name="Salamov A."/>
            <person name="Von Dassow P."/>
            <person name="Badger J.H."/>
            <person name="Coutinho P.M."/>
            <person name="Demir E."/>
            <person name="Dubchak I."/>
            <person name="Gentemann C."/>
            <person name="Eikrem W."/>
            <person name="Gready J.E."/>
            <person name="John U."/>
            <person name="Lanier W."/>
            <person name="Lindquist E.A."/>
            <person name="Lucas S."/>
            <person name="Mayer K.F."/>
            <person name="Moreau H."/>
            <person name="Not F."/>
            <person name="Otillar R."/>
            <person name="Panaud O."/>
            <person name="Pangilinan J."/>
            <person name="Paulsen I."/>
            <person name="Piegu B."/>
            <person name="Poliakov A."/>
            <person name="Robbens S."/>
            <person name="Schmutz J."/>
            <person name="Toulza E."/>
            <person name="Wyss T."/>
            <person name="Zelensky A."/>
            <person name="Zhou K."/>
            <person name="Armbrust E.V."/>
            <person name="Bhattacharya D."/>
            <person name="Goodenough U.W."/>
            <person name="Van de Peer Y."/>
            <person name="Grigoriev I.V."/>
        </authorList>
    </citation>
    <scope>NUCLEOTIDE SEQUENCE [LARGE SCALE GENOMIC DNA]</scope>
    <source>
        <strain evidence="2 3">CCMP1545</strain>
    </source>
</reference>
<dbReference type="Proteomes" id="UP000001876">
    <property type="component" value="Unassembled WGS sequence"/>
</dbReference>
<dbReference type="eggNOG" id="ENOG502SZXB">
    <property type="taxonomic scope" value="Eukaryota"/>
</dbReference>
<dbReference type="AlphaFoldDB" id="C1MNZ9"/>
<evidence type="ECO:0000313" key="3">
    <source>
        <dbReference type="Proteomes" id="UP000001876"/>
    </source>
</evidence>
<evidence type="ECO:0000256" key="1">
    <source>
        <dbReference type="SAM" id="MobiDB-lite"/>
    </source>
</evidence>
<gene>
    <name evidence="2" type="ORF">MICPUCDRAFT_56091</name>
</gene>
<proteinExistence type="predicted"/>
<organism evidence="3">
    <name type="scientific">Micromonas pusilla (strain CCMP1545)</name>
    <name type="common">Picoplanktonic green alga</name>
    <dbReference type="NCBI Taxonomy" id="564608"/>
    <lineage>
        <taxon>Eukaryota</taxon>
        <taxon>Viridiplantae</taxon>
        <taxon>Chlorophyta</taxon>
        <taxon>Mamiellophyceae</taxon>
        <taxon>Mamiellales</taxon>
        <taxon>Mamiellaceae</taxon>
        <taxon>Micromonas</taxon>
    </lineage>
</organism>
<feature type="compositionally biased region" description="Low complexity" evidence="1">
    <location>
        <begin position="59"/>
        <end position="71"/>
    </location>
</feature>
<feature type="region of interest" description="Disordered" evidence="1">
    <location>
        <begin position="38"/>
        <end position="85"/>
    </location>
</feature>
<feature type="region of interest" description="Disordered" evidence="1">
    <location>
        <begin position="207"/>
        <end position="229"/>
    </location>
</feature>
<accession>C1MNZ9</accession>
<dbReference type="GeneID" id="9682639"/>
<dbReference type="OrthoDB" id="498754at2759"/>
<keyword evidence="3" id="KW-1185">Reference proteome</keyword>
<dbReference type="RefSeq" id="XP_003056732.1">
    <property type="nucleotide sequence ID" value="XM_003056686.1"/>
</dbReference>
<dbReference type="KEGG" id="mpp:MICPUCDRAFT_56091"/>
<dbReference type="EMBL" id="GG663737">
    <property type="protein sequence ID" value="EEH58377.1"/>
    <property type="molecule type" value="Genomic_DNA"/>
</dbReference>
<evidence type="ECO:0000313" key="2">
    <source>
        <dbReference type="EMBL" id="EEH58377.1"/>
    </source>
</evidence>
<sequence length="229" mass="24482">MSLRHAVRRLGRAAVERAADARGGALARGDAEALAAGASRRWLATSDGKRPSPPPPPTSAAAAAARETSAAGEEKTKRPTPAHPLAGIMFPWESAVLSGERKEGPMPAWQKLYWVAFAGAVAFLVGSRAKRYYDTKLTKEEAAAELAANRVGIQRALEGRSFNDETLDPFEGMSPEEIEKFISKEAPDGDPYAGMTPGEINDYMNKAQEESIRGGKNISLPKIPPRVGA</sequence>
<dbReference type="OMA" id="PFEGMEP"/>
<protein>
    <submittedName>
        <fullName evidence="2">Predicted protein</fullName>
    </submittedName>
</protein>
<name>C1MNZ9_MICPC</name>